<organism evidence="3 4">
    <name type="scientific">Croceibacter atlanticus (strain ATCC BAA-628 / JCM 21780 / CIP 108009 / IAM 15332 / KCTC 12090 / HTCC2559)</name>
    <dbReference type="NCBI Taxonomy" id="216432"/>
    <lineage>
        <taxon>Bacteria</taxon>
        <taxon>Pseudomonadati</taxon>
        <taxon>Bacteroidota</taxon>
        <taxon>Flavobacteriia</taxon>
        <taxon>Flavobacteriales</taxon>
        <taxon>Flavobacteriaceae</taxon>
        <taxon>Croceibacter</taxon>
    </lineage>
</organism>
<accession>A3U8B8</accession>
<evidence type="ECO:0000313" key="3">
    <source>
        <dbReference type="EMBL" id="EAP88485.1"/>
    </source>
</evidence>
<proteinExistence type="predicted"/>
<keyword evidence="1" id="KW-0732">Signal</keyword>
<evidence type="ECO:0000256" key="1">
    <source>
        <dbReference type="SAM" id="SignalP"/>
    </source>
</evidence>
<name>A3U8B8_CROAH</name>
<dbReference type="Gene3D" id="2.60.40.3140">
    <property type="match status" value="1"/>
</dbReference>
<feature type="signal peptide" evidence="1">
    <location>
        <begin position="1"/>
        <end position="21"/>
    </location>
</feature>
<feature type="domain" description="Transglutaminase-like" evidence="2">
    <location>
        <begin position="327"/>
        <end position="403"/>
    </location>
</feature>
<dbReference type="AlphaFoldDB" id="A3U8B8"/>
<dbReference type="STRING" id="216432.CA2559_06980"/>
<feature type="chain" id="PRO_5002660338" description="Transglutaminase-like domain-containing protein" evidence="1">
    <location>
        <begin position="22"/>
        <end position="677"/>
    </location>
</feature>
<dbReference type="eggNOG" id="COG1305">
    <property type="taxonomic scope" value="Bacteria"/>
</dbReference>
<reference evidence="3 4" key="1">
    <citation type="journal article" date="2010" name="J. Bacteriol.">
        <title>The complete genome sequence of Croceibacter atlanticus HTCC2559T.</title>
        <authorList>
            <person name="Oh H.M."/>
            <person name="Kang I."/>
            <person name="Ferriera S."/>
            <person name="Giovannoni S.J."/>
            <person name="Cho J.C."/>
        </authorList>
    </citation>
    <scope>NUCLEOTIDE SEQUENCE [LARGE SCALE GENOMIC DNA]</scope>
    <source>
        <strain evidence="4">ATCC BAA-628 / HTCC2559 / KCTC 12090</strain>
    </source>
</reference>
<dbReference type="Pfam" id="PF01841">
    <property type="entry name" value="Transglut_core"/>
    <property type="match status" value="1"/>
</dbReference>
<evidence type="ECO:0000313" key="4">
    <source>
        <dbReference type="Proteomes" id="UP000002297"/>
    </source>
</evidence>
<evidence type="ECO:0000259" key="2">
    <source>
        <dbReference type="Pfam" id="PF01841"/>
    </source>
</evidence>
<dbReference type="Proteomes" id="UP000002297">
    <property type="component" value="Chromosome"/>
</dbReference>
<dbReference type="EMBL" id="CP002046">
    <property type="protein sequence ID" value="EAP88485.1"/>
    <property type="molecule type" value="Genomic_DNA"/>
</dbReference>
<dbReference type="Gene3D" id="2.60.120.1130">
    <property type="match status" value="1"/>
</dbReference>
<sequence>MKLNYAFTILLTFSLFTTLLAQDYDFGDVSEEELLEKEHPIYKDADAAILYRSYNTYFTYTTNEGFLVNTEVHERIKIYNPDGYKYATKSVSLYEQDSKYKDDLRSLKAYTYNLENGNISKDKLSKDGVFKEEQSKYRTLTKFTMPNLKEGCVIEYKYLLKTPFVSNLDEFRFQEQIPINTVSSKFRSPEYYGFNMHQKGLSQISIENEVKSRTIIYKPENSQSRKIVDRVVIHDKSPKTRKLTFSENIINMSGSQIPAIKEELYTNNIDNYSNAIKFELAYINFPGSTYKNYSNSWDDVAKSIFDQPQFGDELKKSNYFNNDLSRLISSQQSEIEKTVAIYEFVKQKMNWNGYVGIATDDGVRSAYKNNVGNITEINLILTAMLREAGLNTNPVLLSTKNHGIPIFPTRNGFNYVISSVTIDGGLVLLDASKKYGEINLLEEELLNWNGRLITEDGRSKWVNLLPNKQAEQNTMLSVTIDNDLNTNAKVINKLTGHKSYAFKKKYANVAKVSQLEMFENQFKNIQVSNLEVQNLDKLYQPISFNYDVSYSNALDIIDSKIYVTPLLHLGTYENPFVPETRQYPVDFVYPLKTRVIASIKIPDGYTVETIPETLNIAIPKNQGSFQYLVNVSGNNIQVSSQLSISTHIIASNYYKELKAFYDMVINKQLEKIVLVKS</sequence>
<dbReference type="OrthoDB" id="98874at2"/>
<keyword evidence="4" id="KW-1185">Reference proteome</keyword>
<dbReference type="InterPro" id="IPR002931">
    <property type="entry name" value="Transglutaminase-like"/>
</dbReference>
<protein>
    <recommendedName>
        <fullName evidence="2">Transglutaminase-like domain-containing protein</fullName>
    </recommendedName>
</protein>
<dbReference type="GeneID" id="89453170"/>
<dbReference type="HOGENOM" id="CLU_026364_0_0_10"/>
<dbReference type="KEGG" id="cat:CA2559_06980"/>
<gene>
    <name evidence="3" type="ordered locus">CA2559_06980</name>
</gene>
<dbReference type="RefSeq" id="WP_013187153.1">
    <property type="nucleotide sequence ID" value="NC_014230.1"/>
</dbReference>
<dbReference type="Gene3D" id="3.10.620.30">
    <property type="match status" value="1"/>
</dbReference>